<feature type="domain" description="Helicase ATP-binding" evidence="2">
    <location>
        <begin position="488"/>
        <end position="650"/>
    </location>
</feature>
<dbReference type="Gene3D" id="3.40.50.300">
    <property type="entry name" value="P-loop containing nucleotide triphosphate hydrolases"/>
    <property type="match status" value="1"/>
</dbReference>
<dbReference type="InterPro" id="IPR027417">
    <property type="entry name" value="P-loop_NTPase"/>
</dbReference>
<dbReference type="SUPFAM" id="SSF53335">
    <property type="entry name" value="S-adenosyl-L-methionine-dependent methyltransferases"/>
    <property type="match status" value="1"/>
</dbReference>
<keyword evidence="1" id="KW-0680">Restriction system</keyword>
<protein>
    <submittedName>
        <fullName evidence="3">SNF2-related protein</fullName>
    </submittedName>
</protein>
<dbReference type="InterPro" id="IPR002052">
    <property type="entry name" value="DNA_methylase_N6_adenine_CS"/>
</dbReference>
<dbReference type="InterPro" id="IPR003356">
    <property type="entry name" value="DNA_methylase_A-5"/>
</dbReference>
<dbReference type="InterPro" id="IPR014001">
    <property type="entry name" value="Helicase_ATP-bd"/>
</dbReference>
<dbReference type="SMART" id="SM00487">
    <property type="entry name" value="DEXDc"/>
    <property type="match status" value="1"/>
</dbReference>
<sequence>MKYQHSGIIIPYEKRKEINEKIIHIIETKQDFGISSSDIYQAYTGDGGLHGLSRSDYGSYHAYAEAKKEIEQGQFFSPPSLCEFLVGVIKPSMHDLIADLTCGMGTFFNFVPMEANVYGNELDMKAFKVAKQLYPEAQIQCSDIRIYEPGIKFDIIFGNPPFNLRWEYRTERYLSQLFYCIRAHDLLNPAGFLALIVPSSFLSDDFSDASMIEEMNKRYSFVCQIELPRDAFKMYGVNEFETKIMIFQKRSEHLEAIQYSLAKTPAPSFDAKGADYVHNQYILPLKKSKEKVRHKILFEGKNANSEDLDFTFKVKKMLFDIKRHPALVQYYAKCVDYVNRYHSEEKPKEMTVQEWEKKRITKGKVLAYLRRVLKNQNVVHRDEIRLVKRNYGLKLKAYSPKMQAKLNKMREERAASFNSMVHDDIYPFEDKMFSKLWKRKKEAYEVQSQALVGMRRSQEVDRFLDAFSLYDSSRDEVIKLNPMQKHDLGLVMQKRYSILNWSMGSGKTIGAIAWYKRLLEQKAVRNVFVVSAALAIHLTWEVKLANFGERFVVIRSLKDIESIRSGQIVLISLNRLQKYKRQIQKFVRIRSQKVALVMDEADELTNPKSLRTKAVLSCFRRVRHKLLTTGTVTRNNINEIYPLLELLYNNSINMMCDCNFKYEVNKEGVIEELANTDYNRPYPAYGGLSLFKQCFSPAKVTVFGVKKHNQDILNSESLSRLIKKTIITRKFDEIVGEKIYSHIPHRIEQNAAEVSIYGKIINEFQKMMHYFVKTGNSKKESMLKIIRQIQLLIKSTSCPHLMDEYDSLLLPSKFYYIMSLVEKFDEKVAIGTVFLETAAEYYRLIQERFPNRPVFLIKGDVSFERRTQLIEEYETSQNGILISTQQSLKSSVNIPSCNKVIVESLQWNIPKLEQFGRQMMSA</sequence>
<dbReference type="Pfam" id="PF00271">
    <property type="entry name" value="Helicase_C"/>
    <property type="match status" value="1"/>
</dbReference>
<dbReference type="Proteomes" id="UP001597169">
    <property type="component" value="Unassembled WGS sequence"/>
</dbReference>
<organism evidence="3 4">
    <name type="scientific">Paenibacillus provencensis</name>
    <dbReference type="NCBI Taxonomy" id="441151"/>
    <lineage>
        <taxon>Bacteria</taxon>
        <taxon>Bacillati</taxon>
        <taxon>Bacillota</taxon>
        <taxon>Bacilli</taxon>
        <taxon>Bacillales</taxon>
        <taxon>Paenibacillaceae</taxon>
        <taxon>Paenibacillus</taxon>
    </lineage>
</organism>
<dbReference type="Pfam" id="PF00176">
    <property type="entry name" value="SNF2-rel_dom"/>
    <property type="match status" value="1"/>
</dbReference>
<keyword evidence="4" id="KW-1185">Reference proteome</keyword>
<dbReference type="InterPro" id="IPR001650">
    <property type="entry name" value="Helicase_C-like"/>
</dbReference>
<proteinExistence type="predicted"/>
<reference evidence="4" key="1">
    <citation type="journal article" date="2019" name="Int. J. Syst. Evol. Microbiol.">
        <title>The Global Catalogue of Microorganisms (GCM) 10K type strain sequencing project: providing services to taxonomists for standard genome sequencing and annotation.</title>
        <authorList>
            <consortium name="The Broad Institute Genomics Platform"/>
            <consortium name="The Broad Institute Genome Sequencing Center for Infectious Disease"/>
            <person name="Wu L."/>
            <person name="Ma J."/>
        </authorList>
    </citation>
    <scope>NUCLEOTIDE SEQUENCE [LARGE SCALE GENOMIC DNA]</scope>
    <source>
        <strain evidence="4">CCUG 53519</strain>
    </source>
</reference>
<dbReference type="PROSITE" id="PS51192">
    <property type="entry name" value="HELICASE_ATP_BIND_1"/>
    <property type="match status" value="1"/>
</dbReference>
<name>A0ABW3PWY9_9BACL</name>
<dbReference type="RefSeq" id="WP_090727587.1">
    <property type="nucleotide sequence ID" value="NZ_JBHTKX010000008.1"/>
</dbReference>
<evidence type="ECO:0000313" key="3">
    <source>
        <dbReference type="EMBL" id="MFD1131298.1"/>
    </source>
</evidence>
<gene>
    <name evidence="3" type="ORF">ACFQ3J_24565</name>
</gene>
<comment type="caution">
    <text evidence="3">The sequence shown here is derived from an EMBL/GenBank/DDBJ whole genome shotgun (WGS) entry which is preliminary data.</text>
</comment>
<dbReference type="Gene3D" id="3.40.50.150">
    <property type="entry name" value="Vaccinia Virus protein VP39"/>
    <property type="match status" value="1"/>
</dbReference>
<dbReference type="PROSITE" id="PS00092">
    <property type="entry name" value="N6_MTASE"/>
    <property type="match status" value="1"/>
</dbReference>
<dbReference type="PRINTS" id="PR00507">
    <property type="entry name" value="N12N6MTFRASE"/>
</dbReference>
<accession>A0ABW3PWY9</accession>
<dbReference type="InterPro" id="IPR000330">
    <property type="entry name" value="SNF2_N"/>
</dbReference>
<dbReference type="InterPro" id="IPR050496">
    <property type="entry name" value="SNF2_RAD54_helicase_repair"/>
</dbReference>
<dbReference type="InterPro" id="IPR038718">
    <property type="entry name" value="SNF2-like_sf"/>
</dbReference>
<dbReference type="EMBL" id="JBHTKX010000008">
    <property type="protein sequence ID" value="MFD1131298.1"/>
    <property type="molecule type" value="Genomic_DNA"/>
</dbReference>
<evidence type="ECO:0000259" key="2">
    <source>
        <dbReference type="PROSITE" id="PS51192"/>
    </source>
</evidence>
<dbReference type="PANTHER" id="PTHR45629:SF7">
    <property type="entry name" value="DNA EXCISION REPAIR PROTEIN ERCC-6-RELATED"/>
    <property type="match status" value="1"/>
</dbReference>
<dbReference type="InterPro" id="IPR029063">
    <property type="entry name" value="SAM-dependent_MTases_sf"/>
</dbReference>
<dbReference type="Gene3D" id="3.40.50.10810">
    <property type="entry name" value="Tandem AAA-ATPase domain"/>
    <property type="match status" value="1"/>
</dbReference>
<dbReference type="Pfam" id="PF02384">
    <property type="entry name" value="N6_Mtase"/>
    <property type="match status" value="1"/>
</dbReference>
<evidence type="ECO:0000313" key="4">
    <source>
        <dbReference type="Proteomes" id="UP001597169"/>
    </source>
</evidence>
<dbReference type="PANTHER" id="PTHR45629">
    <property type="entry name" value="SNF2/RAD54 FAMILY MEMBER"/>
    <property type="match status" value="1"/>
</dbReference>
<dbReference type="CDD" id="cd02440">
    <property type="entry name" value="AdoMet_MTases"/>
    <property type="match status" value="1"/>
</dbReference>
<evidence type="ECO:0000256" key="1">
    <source>
        <dbReference type="ARBA" id="ARBA00022747"/>
    </source>
</evidence>
<dbReference type="SUPFAM" id="SSF52540">
    <property type="entry name" value="P-loop containing nucleoside triphosphate hydrolases"/>
    <property type="match status" value="2"/>
</dbReference>